<evidence type="ECO:0000256" key="2">
    <source>
        <dbReference type="ARBA" id="ARBA00022448"/>
    </source>
</evidence>
<gene>
    <name evidence="8" type="ORF">OW763_09480</name>
</gene>
<feature type="transmembrane region" description="Helical" evidence="6">
    <location>
        <begin position="133"/>
        <end position="156"/>
    </location>
</feature>
<keyword evidence="2 6" id="KW-0813">Transport</keyword>
<evidence type="ECO:0000259" key="7">
    <source>
        <dbReference type="PROSITE" id="PS50928"/>
    </source>
</evidence>
<evidence type="ECO:0000256" key="6">
    <source>
        <dbReference type="RuleBase" id="RU363032"/>
    </source>
</evidence>
<dbReference type="Pfam" id="PF00528">
    <property type="entry name" value="BPD_transp_1"/>
    <property type="match status" value="1"/>
</dbReference>
<evidence type="ECO:0000256" key="3">
    <source>
        <dbReference type="ARBA" id="ARBA00022692"/>
    </source>
</evidence>
<dbReference type="CDD" id="cd06261">
    <property type="entry name" value="TM_PBP2"/>
    <property type="match status" value="1"/>
</dbReference>
<sequence length="209" mass="23127">MEYLINHYPKILNLLCEHIFLTFTSLFISMLIAFPIGIFASTHKKFRKITTKLLGLCYIIPSMALFALLIPFTGLGFKSAIITLVMYSQFILVRNITKGLNEVPNSIIDAGYGMGYSNIQLLFKIKLPISLPVILAGIRVATVSIISLTTLAAWINAGGLGVLIFEGIYQQNSIKILTGTTLITILSITSNQLITYLEKKYVKEKSTTA</sequence>
<dbReference type="SUPFAM" id="SSF161098">
    <property type="entry name" value="MetI-like"/>
    <property type="match status" value="1"/>
</dbReference>
<evidence type="ECO:0000313" key="8">
    <source>
        <dbReference type="EMBL" id="MCY6484571.1"/>
    </source>
</evidence>
<accession>A0ABT4D005</accession>
<reference evidence="8" key="1">
    <citation type="submission" date="2022-12" db="EMBL/GenBank/DDBJ databases">
        <authorList>
            <person name="Wang J."/>
        </authorList>
    </citation>
    <scope>NUCLEOTIDE SEQUENCE</scope>
    <source>
        <strain evidence="8">HY-45-18</strain>
    </source>
</reference>
<comment type="subcellular location">
    <subcellularLocation>
        <location evidence="6">Cell membrane</location>
        <topology evidence="6">Multi-pass membrane protein</topology>
    </subcellularLocation>
    <subcellularLocation>
        <location evidence="1">Membrane</location>
        <topology evidence="1">Multi-pass membrane protein</topology>
    </subcellularLocation>
</comment>
<comment type="similarity">
    <text evidence="6">Belongs to the binding-protein-dependent transport system permease family.</text>
</comment>
<keyword evidence="4 6" id="KW-1133">Transmembrane helix</keyword>
<dbReference type="Gene3D" id="1.10.3720.10">
    <property type="entry name" value="MetI-like"/>
    <property type="match status" value="1"/>
</dbReference>
<keyword evidence="5 6" id="KW-0472">Membrane</keyword>
<dbReference type="PANTHER" id="PTHR30177:SF4">
    <property type="entry name" value="OSMOPROTECTANT IMPORT PERMEASE PROTEIN OSMW"/>
    <property type="match status" value="1"/>
</dbReference>
<protein>
    <submittedName>
        <fullName evidence="8">ABC transporter permease</fullName>
    </submittedName>
</protein>
<dbReference type="InterPro" id="IPR000515">
    <property type="entry name" value="MetI-like"/>
</dbReference>
<name>A0ABT4D005_9CLOT</name>
<feature type="transmembrane region" description="Helical" evidence="6">
    <location>
        <begin position="20"/>
        <end position="41"/>
    </location>
</feature>
<dbReference type="Proteomes" id="UP001078443">
    <property type="component" value="Unassembled WGS sequence"/>
</dbReference>
<evidence type="ECO:0000256" key="5">
    <source>
        <dbReference type="ARBA" id="ARBA00023136"/>
    </source>
</evidence>
<evidence type="ECO:0000256" key="4">
    <source>
        <dbReference type="ARBA" id="ARBA00022989"/>
    </source>
</evidence>
<dbReference type="PROSITE" id="PS50928">
    <property type="entry name" value="ABC_TM1"/>
    <property type="match status" value="1"/>
</dbReference>
<dbReference type="InterPro" id="IPR035906">
    <property type="entry name" value="MetI-like_sf"/>
</dbReference>
<organism evidence="8 9">
    <name type="scientific">Clostridium aestuarii</name>
    <dbReference type="NCBI Taxonomy" id="338193"/>
    <lineage>
        <taxon>Bacteria</taxon>
        <taxon>Bacillati</taxon>
        <taxon>Bacillota</taxon>
        <taxon>Clostridia</taxon>
        <taxon>Eubacteriales</taxon>
        <taxon>Clostridiaceae</taxon>
        <taxon>Clostridium</taxon>
    </lineage>
</organism>
<dbReference type="InterPro" id="IPR051204">
    <property type="entry name" value="ABC_transp_perm/SBD"/>
</dbReference>
<keyword evidence="9" id="KW-1185">Reference proteome</keyword>
<evidence type="ECO:0000313" key="9">
    <source>
        <dbReference type="Proteomes" id="UP001078443"/>
    </source>
</evidence>
<evidence type="ECO:0000256" key="1">
    <source>
        <dbReference type="ARBA" id="ARBA00004141"/>
    </source>
</evidence>
<feature type="transmembrane region" description="Helical" evidence="6">
    <location>
        <begin position="53"/>
        <end position="70"/>
    </location>
</feature>
<proteinExistence type="inferred from homology"/>
<keyword evidence="3 6" id="KW-0812">Transmembrane</keyword>
<feature type="transmembrane region" description="Helical" evidence="6">
    <location>
        <begin position="176"/>
        <end position="197"/>
    </location>
</feature>
<feature type="domain" description="ABC transmembrane type-1" evidence="7">
    <location>
        <begin position="15"/>
        <end position="194"/>
    </location>
</feature>
<dbReference type="EMBL" id="JAPQER010000003">
    <property type="protein sequence ID" value="MCY6484571.1"/>
    <property type="molecule type" value="Genomic_DNA"/>
</dbReference>
<dbReference type="PANTHER" id="PTHR30177">
    <property type="entry name" value="GLYCINE BETAINE/L-PROLINE TRANSPORT SYSTEM PERMEASE PROTEIN PROW"/>
    <property type="match status" value="1"/>
</dbReference>
<dbReference type="RefSeq" id="WP_268040876.1">
    <property type="nucleotide sequence ID" value="NZ_JAPQER010000003.1"/>
</dbReference>
<comment type="caution">
    <text evidence="8">The sequence shown here is derived from an EMBL/GenBank/DDBJ whole genome shotgun (WGS) entry which is preliminary data.</text>
</comment>